<evidence type="ECO:0000313" key="2">
    <source>
        <dbReference type="EMBL" id="RFM37028.1"/>
    </source>
</evidence>
<name>A0A3E1PAH7_9BACT</name>
<dbReference type="Pfam" id="PF01494">
    <property type="entry name" value="FAD_binding_3"/>
    <property type="match status" value="1"/>
</dbReference>
<gene>
    <name evidence="2" type="ORF">DXN04_05890</name>
</gene>
<dbReference type="Gene3D" id="3.50.50.60">
    <property type="entry name" value="FAD/NAD(P)-binding domain"/>
    <property type="match status" value="1"/>
</dbReference>
<dbReference type="GO" id="GO:0004497">
    <property type="term" value="F:monooxygenase activity"/>
    <property type="evidence" value="ECO:0007669"/>
    <property type="project" value="UniProtKB-KW"/>
</dbReference>
<dbReference type="PANTHER" id="PTHR46865:SF2">
    <property type="entry name" value="MONOOXYGENASE"/>
    <property type="match status" value="1"/>
</dbReference>
<dbReference type="OrthoDB" id="9766816at2"/>
<dbReference type="InterPro" id="IPR051704">
    <property type="entry name" value="FAD_aromatic-hydroxylase"/>
</dbReference>
<feature type="domain" description="FAD-binding" evidence="1">
    <location>
        <begin position="8"/>
        <end position="345"/>
    </location>
</feature>
<dbReference type="Proteomes" id="UP000261174">
    <property type="component" value="Unassembled WGS sequence"/>
</dbReference>
<dbReference type="AlphaFoldDB" id="A0A3E1PAH7"/>
<keyword evidence="2" id="KW-0503">Monooxygenase</keyword>
<dbReference type="PANTHER" id="PTHR46865">
    <property type="entry name" value="OXIDOREDUCTASE-RELATED"/>
    <property type="match status" value="1"/>
</dbReference>
<keyword evidence="3" id="KW-1185">Reference proteome</keyword>
<dbReference type="EMBL" id="QTJV01000001">
    <property type="protein sequence ID" value="RFM37028.1"/>
    <property type="molecule type" value="Genomic_DNA"/>
</dbReference>
<dbReference type="SUPFAM" id="SSF51905">
    <property type="entry name" value="FAD/NAD(P)-binding domain"/>
    <property type="match status" value="1"/>
</dbReference>
<evidence type="ECO:0000259" key="1">
    <source>
        <dbReference type="Pfam" id="PF01494"/>
    </source>
</evidence>
<evidence type="ECO:0000313" key="3">
    <source>
        <dbReference type="Proteomes" id="UP000261174"/>
    </source>
</evidence>
<keyword evidence="2" id="KW-0560">Oxidoreductase</keyword>
<sequence>MKVNKRKKILVSGGSIAGLTLAYWLHQYGFEVSVIERSAGLRLGGQNIDVKGPAWEIVKKMGLSEKIRAANTTEIGIRFVDTKDKIVAEFPKDNALSMTQEIEILRGDMVKILYDGVKQDVTFIFGDQVKKIVEEGEGVKVFFNKREEETYDLVIIAEGIGSNTRQLVFGDEIKYNYLGLYCAYLTMERLPQDGPWARWCNAVGAIVFLVRPDNYDKTRVCIFFRSPERGYEKLSIAEQKELLIKKIENVGWEAGRIAKAIRQTDDLYFERVSQVKAPRWHKGRVAMIGDAAYCATPIAGKGTDLAVTGAYILAGELARRSNLEGAFSHEEAFKAYERLMRPYVTKAQRLAPGVPRLAYPDTRLGVAILNSFFSLAGSRVVKSIMQFFSKDKKQAKEEIHLPDYEVR</sequence>
<proteinExistence type="predicted"/>
<dbReference type="RefSeq" id="WP_116852348.1">
    <property type="nucleotide sequence ID" value="NZ_QTJV01000001.1"/>
</dbReference>
<dbReference type="GO" id="GO:0071949">
    <property type="term" value="F:FAD binding"/>
    <property type="evidence" value="ECO:0007669"/>
    <property type="project" value="InterPro"/>
</dbReference>
<accession>A0A3E1PAH7</accession>
<dbReference type="InterPro" id="IPR036188">
    <property type="entry name" value="FAD/NAD-bd_sf"/>
</dbReference>
<dbReference type="PRINTS" id="PR00420">
    <property type="entry name" value="RNGMNOXGNASE"/>
</dbReference>
<dbReference type="InterPro" id="IPR002938">
    <property type="entry name" value="FAD-bd"/>
</dbReference>
<organism evidence="2 3">
    <name type="scientific">Chitinophaga silvisoli</name>
    <dbReference type="NCBI Taxonomy" id="2291814"/>
    <lineage>
        <taxon>Bacteria</taxon>
        <taxon>Pseudomonadati</taxon>
        <taxon>Bacteroidota</taxon>
        <taxon>Chitinophagia</taxon>
        <taxon>Chitinophagales</taxon>
        <taxon>Chitinophagaceae</taxon>
        <taxon>Chitinophaga</taxon>
    </lineage>
</organism>
<comment type="caution">
    <text evidence="2">The sequence shown here is derived from an EMBL/GenBank/DDBJ whole genome shotgun (WGS) entry which is preliminary data.</text>
</comment>
<reference evidence="2 3" key="1">
    <citation type="submission" date="2018-08" db="EMBL/GenBank/DDBJ databases">
        <title>Chitinophaga sp. K20C18050901, a novel bacterium isolated from forest soil.</title>
        <authorList>
            <person name="Wang C."/>
        </authorList>
    </citation>
    <scope>NUCLEOTIDE SEQUENCE [LARGE SCALE GENOMIC DNA]</scope>
    <source>
        <strain evidence="2 3">K20C18050901</strain>
    </source>
</reference>
<protein>
    <submittedName>
        <fullName evidence="2">FAD-binding monooxygenase</fullName>
    </submittedName>
</protein>